<dbReference type="SUPFAM" id="SSF53448">
    <property type="entry name" value="Nucleotide-diphospho-sugar transferases"/>
    <property type="match status" value="1"/>
</dbReference>
<accession>A0A0D0QAA0</accession>
<dbReference type="PANTHER" id="PTHR43685:SF2">
    <property type="entry name" value="GLYCOSYLTRANSFERASE 2-LIKE DOMAIN-CONTAINING PROTEIN"/>
    <property type="match status" value="1"/>
</dbReference>
<evidence type="ECO:0000256" key="1">
    <source>
        <dbReference type="SAM" id="MobiDB-lite"/>
    </source>
</evidence>
<keyword evidence="4" id="KW-1185">Reference proteome</keyword>
<dbReference type="Proteomes" id="UP000035100">
    <property type="component" value="Plasmid pWENMAR1"/>
</dbReference>
<evidence type="ECO:0000313" key="4">
    <source>
        <dbReference type="Proteomes" id="UP000035100"/>
    </source>
</evidence>
<dbReference type="PATRIC" id="fig|1123501.6.peg.25"/>
<dbReference type="PANTHER" id="PTHR43685">
    <property type="entry name" value="GLYCOSYLTRANSFERASE"/>
    <property type="match status" value="1"/>
</dbReference>
<dbReference type="InterPro" id="IPR001173">
    <property type="entry name" value="Glyco_trans_2-like"/>
</dbReference>
<proteinExistence type="predicted"/>
<organism evidence="3 4">
    <name type="scientific">Wenxinia marina DSM 24838</name>
    <dbReference type="NCBI Taxonomy" id="1123501"/>
    <lineage>
        <taxon>Bacteria</taxon>
        <taxon>Pseudomonadati</taxon>
        <taxon>Pseudomonadota</taxon>
        <taxon>Alphaproteobacteria</taxon>
        <taxon>Rhodobacterales</taxon>
        <taxon>Roseobacteraceae</taxon>
        <taxon>Wenxinia</taxon>
    </lineage>
</organism>
<dbReference type="eggNOG" id="COG1215">
    <property type="taxonomic scope" value="Bacteria"/>
</dbReference>
<dbReference type="InterPro" id="IPR029044">
    <property type="entry name" value="Nucleotide-diphossugar_trans"/>
</dbReference>
<reference evidence="3 4" key="1">
    <citation type="submission" date="2013-01" db="EMBL/GenBank/DDBJ databases">
        <authorList>
            <person name="Fiebig A."/>
            <person name="Goeker M."/>
            <person name="Klenk H.-P.P."/>
        </authorList>
    </citation>
    <scope>NUCLEOTIDE SEQUENCE [LARGE SCALE GENOMIC DNA]</scope>
    <source>
        <strain evidence="3 4">DSM 24838</strain>
        <plasmid evidence="3 4">pWENMAR1</plasmid>
    </source>
</reference>
<comment type="caution">
    <text evidence="3">The sequence shown here is derived from an EMBL/GenBank/DDBJ whole genome shotgun (WGS) entry which is preliminary data.</text>
</comment>
<evidence type="ECO:0000313" key="3">
    <source>
        <dbReference type="EMBL" id="KIQ71399.1"/>
    </source>
</evidence>
<dbReference type="RefSeq" id="WP_018302633.1">
    <property type="nucleotide sequence ID" value="NZ_CM003137.1"/>
</dbReference>
<dbReference type="InterPro" id="IPR050834">
    <property type="entry name" value="Glycosyltransf_2"/>
</dbReference>
<dbReference type="AlphaFoldDB" id="A0A0D0QAA0"/>
<feature type="region of interest" description="Disordered" evidence="1">
    <location>
        <begin position="816"/>
        <end position="835"/>
    </location>
</feature>
<dbReference type="Pfam" id="PF00535">
    <property type="entry name" value="Glycos_transf_2"/>
    <property type="match status" value="1"/>
</dbReference>
<name>A0A0D0QAA0_9RHOB</name>
<evidence type="ECO:0000259" key="2">
    <source>
        <dbReference type="Pfam" id="PF00535"/>
    </source>
</evidence>
<feature type="domain" description="Glycosyltransferase 2-like" evidence="2">
    <location>
        <begin position="534"/>
        <end position="658"/>
    </location>
</feature>
<feature type="region of interest" description="Disordered" evidence="1">
    <location>
        <begin position="448"/>
        <end position="489"/>
    </location>
</feature>
<protein>
    <recommendedName>
        <fullName evidence="2">Glycosyltransferase 2-like domain-containing protein</fullName>
    </recommendedName>
</protein>
<keyword evidence="3" id="KW-0614">Plasmid</keyword>
<sequence length="1117" mass="117765">MSQTGLLSDLPDGLRRTLRRGLARLPGRRAGYVDRFDETRVAGWAADPARPEGGARLSLHVDGVAVMNIVANLPREDVSSRGLAPLHCGFDAALPARLRDGRSHRVELRLGESGPVLRGGRLSIAARPGAAAARIETGLVEGLAWFDRPRGAVVGWAAGTTALTGRWDDGPAETVMLDREVPGFGKGVQQGFVVPVPPALCDGQVHRLRLEAGGTEIDGSPVEVIRSGNRPAVSLVSAVGGQVVLGLSDATGAAVSRPVAAFADGRAVTVRAKAGPGETGRITLDLPAGTAELVLRAGSQEGPQDGTQEADGAILARYLVQADHRAAPAGLDLTELSPRLSDPRLDLADLPEDLARAARQAFEAAGRALEGGAEVAGIDPDWLARETGLTGSEAVAHWHAEGAARGLSPGPGFEEAAARRRHPGLARAVEEGRIPCAFAVELALGPGALASTEPEDGPGIGPAPGPWDEGAEARPGPASLPPPSRDLAPQDSIWAASLARLTATRAERGEIDEDERLMRAEIAATPLRERPLVSIVMPTWNRAFTIGEAIQSVIEQSYGNWELLICDDASEDRTADVVRGFDDPRIRYMTFLKSNGAGARNHGLRFARGEYIAYLDSDNIWHPLFLDRMLRALEERPACPIAYAAYLDTQTVGAAIRLEALARPTFRPIALSSKNFMDLNGIVHHRRVSNWLGGFDPALARLQDWDLVLRHTSIFGATYVDRIGVFYRRNIAWGQVTHTQLGSGAQDSVGEKTRDRLAGNHARLALDWPVRPRLTLLRTGAPGAGAAALDAALADGLAGLAAPTADLLRLALDSAGAEDEGGSAPGPETRLPPELASDPARLMHLLDGALAEGPVIAVGPLPQGLEQSLRQGPASPGHRLLHLRNLGEQTALVSVGEARIDFPLGAVPIDLPSAAASGPTGSASGSGDILVLRTEAAPANWAALAEGPALQDLARVLGTGLLLPPSGRAPWLRLDGRRADDLGPALPAALAGIRATMVLGPLGGLDPAGMALLQALQARGVPALVAADTWTETPDGLARQWIEARATFALRHAEPAWIDEKVGTLLQDHGAMARLDERSRIVHAIAFHPALARERLAHAIWRLTMDPPRPGSLRRTG</sequence>
<geneLocation type="plasmid" evidence="3 4">
    <name>pWENMAR1</name>
</geneLocation>
<gene>
    <name evidence="3" type="ORF">Wenmar_04109</name>
</gene>
<dbReference type="Gene3D" id="3.90.550.10">
    <property type="entry name" value="Spore Coat Polysaccharide Biosynthesis Protein SpsA, Chain A"/>
    <property type="match status" value="1"/>
</dbReference>
<dbReference type="EMBL" id="AONG01000001">
    <property type="protein sequence ID" value="KIQ71399.1"/>
    <property type="molecule type" value="Genomic_DNA"/>
</dbReference>